<keyword evidence="8 12" id="KW-0808">Transferase</keyword>
<dbReference type="Pfam" id="PF20260">
    <property type="entry name" value="PUA_4"/>
    <property type="match status" value="1"/>
</dbReference>
<evidence type="ECO:0000259" key="13">
    <source>
        <dbReference type="Pfam" id="PF04452"/>
    </source>
</evidence>
<evidence type="ECO:0000256" key="3">
    <source>
        <dbReference type="ARBA" id="ARBA00012328"/>
    </source>
</evidence>
<feature type="domain" description="Ribosomal RNA small subunit methyltransferase E PUA-like" evidence="14">
    <location>
        <begin position="28"/>
        <end position="70"/>
    </location>
</feature>
<reference evidence="16" key="1">
    <citation type="submission" date="2018-02" db="EMBL/GenBank/DDBJ databases">
        <title>Genome sequence of Candidatus Liberibacter europaeus.</title>
        <authorList>
            <person name="Frampton R.A."/>
            <person name="Thompson S.M."/>
            <person name="David C."/>
            <person name="Addison S.M."/>
            <person name="Smith G.R."/>
        </authorList>
    </citation>
    <scope>NUCLEOTIDE SEQUENCE [LARGE SCALE GENOMIC DNA]</scope>
</reference>
<dbReference type="GO" id="GO:0070475">
    <property type="term" value="P:rRNA base methylation"/>
    <property type="evidence" value="ECO:0007669"/>
    <property type="project" value="TreeGrafter"/>
</dbReference>
<evidence type="ECO:0000256" key="10">
    <source>
        <dbReference type="ARBA" id="ARBA00025699"/>
    </source>
</evidence>
<dbReference type="InterPro" id="IPR029028">
    <property type="entry name" value="Alpha/beta_knot_MTases"/>
</dbReference>
<comment type="caution">
    <text evidence="15">The sequence shown here is derived from an EMBL/GenBank/DDBJ whole genome shotgun (WGS) entry which is preliminary data.</text>
</comment>
<evidence type="ECO:0000256" key="9">
    <source>
        <dbReference type="ARBA" id="ARBA00022691"/>
    </source>
</evidence>
<comment type="function">
    <text evidence="10 12">Specifically methylates the N3 position of the uracil ring of uridine 1498 (m3U1498) in 16S rRNA. Acts on the fully assembled 30S ribosomal subunit.</text>
</comment>
<dbReference type="InterPro" id="IPR015947">
    <property type="entry name" value="PUA-like_sf"/>
</dbReference>
<comment type="catalytic activity">
    <reaction evidence="11 12">
        <text>uridine(1498) in 16S rRNA + S-adenosyl-L-methionine = N(3)-methyluridine(1498) in 16S rRNA + S-adenosyl-L-homocysteine + H(+)</text>
        <dbReference type="Rhea" id="RHEA:42920"/>
        <dbReference type="Rhea" id="RHEA-COMP:10283"/>
        <dbReference type="Rhea" id="RHEA-COMP:10284"/>
        <dbReference type="ChEBI" id="CHEBI:15378"/>
        <dbReference type="ChEBI" id="CHEBI:57856"/>
        <dbReference type="ChEBI" id="CHEBI:59789"/>
        <dbReference type="ChEBI" id="CHEBI:65315"/>
        <dbReference type="ChEBI" id="CHEBI:74502"/>
        <dbReference type="EC" id="2.1.1.193"/>
    </reaction>
</comment>
<evidence type="ECO:0000256" key="8">
    <source>
        <dbReference type="ARBA" id="ARBA00022679"/>
    </source>
</evidence>
<name>A0A2T4VX90_9HYPH</name>
<dbReference type="SUPFAM" id="SSF75217">
    <property type="entry name" value="alpha/beta knot"/>
    <property type="match status" value="1"/>
</dbReference>
<proteinExistence type="inferred from homology"/>
<feature type="domain" description="Ribosomal RNA small subunit methyltransferase E methyltransferase" evidence="13">
    <location>
        <begin position="79"/>
        <end position="239"/>
    </location>
</feature>
<dbReference type="Pfam" id="PF04452">
    <property type="entry name" value="Methyltrans_RNA"/>
    <property type="match status" value="1"/>
</dbReference>
<organism evidence="15 16">
    <name type="scientific">Candidatus Liberibacter europaeus</name>
    <dbReference type="NCBI Taxonomy" id="744859"/>
    <lineage>
        <taxon>Bacteria</taxon>
        <taxon>Pseudomonadati</taxon>
        <taxon>Pseudomonadota</taxon>
        <taxon>Alphaproteobacteria</taxon>
        <taxon>Hyphomicrobiales</taxon>
        <taxon>Rhizobiaceae</taxon>
        <taxon>Liberibacter</taxon>
    </lineage>
</organism>
<keyword evidence="6 12" id="KW-0698">rRNA processing</keyword>
<dbReference type="InterPro" id="IPR046887">
    <property type="entry name" value="RsmE_PUA-like"/>
</dbReference>
<evidence type="ECO:0000313" key="15">
    <source>
        <dbReference type="EMBL" id="PTL86399.1"/>
    </source>
</evidence>
<evidence type="ECO:0000256" key="11">
    <source>
        <dbReference type="ARBA" id="ARBA00047944"/>
    </source>
</evidence>
<evidence type="ECO:0000259" key="14">
    <source>
        <dbReference type="Pfam" id="PF20260"/>
    </source>
</evidence>
<dbReference type="PANTHER" id="PTHR30027">
    <property type="entry name" value="RIBOSOMAL RNA SMALL SUBUNIT METHYLTRANSFERASE E"/>
    <property type="match status" value="1"/>
</dbReference>
<dbReference type="NCBIfam" id="TIGR00046">
    <property type="entry name" value="RsmE family RNA methyltransferase"/>
    <property type="match status" value="1"/>
</dbReference>
<dbReference type="PIRSF" id="PIRSF015601">
    <property type="entry name" value="MTase_slr0722"/>
    <property type="match status" value="1"/>
</dbReference>
<dbReference type="GO" id="GO:0005737">
    <property type="term" value="C:cytoplasm"/>
    <property type="evidence" value="ECO:0007669"/>
    <property type="project" value="UniProtKB-SubCell"/>
</dbReference>
<evidence type="ECO:0000256" key="1">
    <source>
        <dbReference type="ARBA" id="ARBA00004496"/>
    </source>
</evidence>
<gene>
    <name evidence="15" type="ORF">C4617_04165</name>
</gene>
<evidence type="ECO:0000256" key="7">
    <source>
        <dbReference type="ARBA" id="ARBA00022603"/>
    </source>
</evidence>
<protein>
    <recommendedName>
        <fullName evidence="4 12">Ribosomal RNA small subunit methyltransferase E</fullName>
        <ecNumber evidence="3 12">2.1.1.193</ecNumber>
    </recommendedName>
</protein>
<dbReference type="Proteomes" id="UP000240811">
    <property type="component" value="Unassembled WGS sequence"/>
</dbReference>
<dbReference type="NCBIfam" id="NF008696">
    <property type="entry name" value="PRK11713.3-5"/>
    <property type="match status" value="1"/>
</dbReference>
<comment type="similarity">
    <text evidence="2 12">Belongs to the RNA methyltransferase RsmE family.</text>
</comment>
<dbReference type="PANTHER" id="PTHR30027:SF3">
    <property type="entry name" value="16S RRNA (URACIL(1498)-N(3))-METHYLTRANSFERASE"/>
    <property type="match status" value="1"/>
</dbReference>
<dbReference type="EC" id="2.1.1.193" evidence="3 12"/>
<accession>A0A2T4VX90</accession>
<evidence type="ECO:0000256" key="2">
    <source>
        <dbReference type="ARBA" id="ARBA00005528"/>
    </source>
</evidence>
<evidence type="ECO:0000256" key="6">
    <source>
        <dbReference type="ARBA" id="ARBA00022552"/>
    </source>
</evidence>
<evidence type="ECO:0000313" key="16">
    <source>
        <dbReference type="Proteomes" id="UP000240811"/>
    </source>
</evidence>
<dbReference type="Gene3D" id="3.40.1280.10">
    <property type="match status" value="1"/>
</dbReference>
<evidence type="ECO:0000256" key="5">
    <source>
        <dbReference type="ARBA" id="ARBA00022490"/>
    </source>
</evidence>
<keyword evidence="5 12" id="KW-0963">Cytoplasm</keyword>
<evidence type="ECO:0000256" key="12">
    <source>
        <dbReference type="PIRNR" id="PIRNR015601"/>
    </source>
</evidence>
<dbReference type="Gene3D" id="2.40.240.20">
    <property type="entry name" value="Hypothetical PUA domain-like, domain 1"/>
    <property type="match status" value="1"/>
</dbReference>
<dbReference type="CDD" id="cd18084">
    <property type="entry name" value="RsmE-like"/>
    <property type="match status" value="1"/>
</dbReference>
<comment type="subcellular location">
    <subcellularLocation>
        <location evidence="1 12">Cytoplasm</location>
    </subcellularLocation>
</comment>
<dbReference type="GO" id="GO:0070042">
    <property type="term" value="F:rRNA (uridine-N3-)-methyltransferase activity"/>
    <property type="evidence" value="ECO:0007669"/>
    <property type="project" value="TreeGrafter"/>
</dbReference>
<sequence length="250" mass="28618">MKLNSRAKRLFVDFPLLDGHQGKSTEYQYHYLSHVLRIKEGEEILLFNGKDGEWLAKISYKPKKTINFDIIHQTRVQTQPFDFQYIFSPIKTKRLDYMIQKSVEMGVSVITPVIMRYTQNKISDMNRIRTYAISAAEQCNIITIPSIHPPVALDAILDNWDKNRHVIFADETYCQKNSLKIIQEIPNTSSIAIIVGPEGGFHPDEIEKLRSLPFVTPISLGPRILRSDTAAVAAMALVQSICGDWYEAYK</sequence>
<dbReference type="SUPFAM" id="SSF88697">
    <property type="entry name" value="PUA domain-like"/>
    <property type="match status" value="1"/>
</dbReference>
<dbReference type="InterPro" id="IPR046886">
    <property type="entry name" value="RsmE_MTase_dom"/>
</dbReference>
<dbReference type="InterPro" id="IPR006700">
    <property type="entry name" value="RsmE"/>
</dbReference>
<evidence type="ECO:0000256" key="4">
    <source>
        <dbReference type="ARBA" id="ARBA00013673"/>
    </source>
</evidence>
<keyword evidence="9 12" id="KW-0949">S-adenosyl-L-methionine</keyword>
<keyword evidence="7 12" id="KW-0489">Methyltransferase</keyword>
<dbReference type="AlphaFoldDB" id="A0A2T4VX90"/>
<dbReference type="InterPro" id="IPR029026">
    <property type="entry name" value="tRNA_m1G_MTases_N"/>
</dbReference>
<dbReference type="EMBL" id="PSQJ01000004">
    <property type="protein sequence ID" value="PTL86399.1"/>
    <property type="molecule type" value="Genomic_DNA"/>
</dbReference>